<feature type="transmembrane region" description="Helical" evidence="1">
    <location>
        <begin position="67"/>
        <end position="87"/>
    </location>
</feature>
<dbReference type="Proteomes" id="UP000772434">
    <property type="component" value="Unassembled WGS sequence"/>
</dbReference>
<evidence type="ECO:0000256" key="1">
    <source>
        <dbReference type="SAM" id="Phobius"/>
    </source>
</evidence>
<proteinExistence type="predicted"/>
<evidence type="ECO:0000313" key="3">
    <source>
        <dbReference type="Proteomes" id="UP000772434"/>
    </source>
</evidence>
<gene>
    <name evidence="2" type="ORF">BDP27DRAFT_458737</name>
</gene>
<protein>
    <submittedName>
        <fullName evidence="2">Uncharacterized protein</fullName>
    </submittedName>
</protein>
<accession>A0A9P5PYX7</accession>
<sequence>MRSLSLLNGGIDGGHNLILINVPAGSSQHSPALIVLFLVLQLIGLCGSIITVSSAFFNSSISRQPTWYSFLISWIISSISYTLLLFAGQIDLSGDEKQTGVPFGLCVFQSSVVYAAPPL</sequence>
<keyword evidence="3" id="KW-1185">Reference proteome</keyword>
<feature type="transmembrane region" description="Helical" evidence="1">
    <location>
        <begin position="33"/>
        <end position="55"/>
    </location>
</feature>
<comment type="caution">
    <text evidence="2">The sequence shown here is derived from an EMBL/GenBank/DDBJ whole genome shotgun (WGS) entry which is preliminary data.</text>
</comment>
<dbReference type="EMBL" id="JADNRY010000029">
    <property type="protein sequence ID" value="KAF9071788.1"/>
    <property type="molecule type" value="Genomic_DNA"/>
</dbReference>
<keyword evidence="1" id="KW-0812">Transmembrane</keyword>
<evidence type="ECO:0000313" key="2">
    <source>
        <dbReference type="EMBL" id="KAF9071788.1"/>
    </source>
</evidence>
<dbReference type="AlphaFoldDB" id="A0A9P5PYX7"/>
<reference evidence="2" key="1">
    <citation type="submission" date="2020-11" db="EMBL/GenBank/DDBJ databases">
        <authorList>
            <consortium name="DOE Joint Genome Institute"/>
            <person name="Ahrendt S."/>
            <person name="Riley R."/>
            <person name="Andreopoulos W."/>
            <person name="Labutti K."/>
            <person name="Pangilinan J."/>
            <person name="Ruiz-Duenas F.J."/>
            <person name="Barrasa J.M."/>
            <person name="Sanchez-Garcia M."/>
            <person name="Camarero S."/>
            <person name="Miyauchi S."/>
            <person name="Serrano A."/>
            <person name="Linde D."/>
            <person name="Babiker R."/>
            <person name="Drula E."/>
            <person name="Ayuso-Fernandez I."/>
            <person name="Pacheco R."/>
            <person name="Padilla G."/>
            <person name="Ferreira P."/>
            <person name="Barriuso J."/>
            <person name="Kellner H."/>
            <person name="Castanera R."/>
            <person name="Alfaro M."/>
            <person name="Ramirez L."/>
            <person name="Pisabarro A.G."/>
            <person name="Kuo A."/>
            <person name="Tritt A."/>
            <person name="Lipzen A."/>
            <person name="He G."/>
            <person name="Yan M."/>
            <person name="Ng V."/>
            <person name="Cullen D."/>
            <person name="Martin F."/>
            <person name="Rosso M.-N."/>
            <person name="Henrissat B."/>
            <person name="Hibbett D."/>
            <person name="Martinez A.T."/>
            <person name="Grigoriev I.V."/>
        </authorList>
    </citation>
    <scope>NUCLEOTIDE SEQUENCE</scope>
    <source>
        <strain evidence="2">AH 40177</strain>
    </source>
</reference>
<organism evidence="2 3">
    <name type="scientific">Rhodocollybia butyracea</name>
    <dbReference type="NCBI Taxonomy" id="206335"/>
    <lineage>
        <taxon>Eukaryota</taxon>
        <taxon>Fungi</taxon>
        <taxon>Dikarya</taxon>
        <taxon>Basidiomycota</taxon>
        <taxon>Agaricomycotina</taxon>
        <taxon>Agaricomycetes</taxon>
        <taxon>Agaricomycetidae</taxon>
        <taxon>Agaricales</taxon>
        <taxon>Marasmiineae</taxon>
        <taxon>Omphalotaceae</taxon>
        <taxon>Rhodocollybia</taxon>
    </lineage>
</organism>
<keyword evidence="1" id="KW-0472">Membrane</keyword>
<keyword evidence="1" id="KW-1133">Transmembrane helix</keyword>
<name>A0A9P5PYX7_9AGAR</name>
<dbReference type="OrthoDB" id="3259067at2759"/>